<dbReference type="PRINTS" id="PR00983">
    <property type="entry name" value="TRNASYNTHCYS"/>
</dbReference>
<comment type="cofactor">
    <cofactor evidence="10">
        <name>Zn(2+)</name>
        <dbReference type="ChEBI" id="CHEBI:29105"/>
    </cofactor>
    <text evidence="10">Binds 1 zinc ion per subunit.</text>
</comment>
<proteinExistence type="inferred from homology"/>
<evidence type="ECO:0000256" key="6">
    <source>
        <dbReference type="ARBA" id="ARBA00022840"/>
    </source>
</evidence>
<dbReference type="GO" id="GO:0006423">
    <property type="term" value="P:cysteinyl-tRNA aminoacylation"/>
    <property type="evidence" value="ECO:0007669"/>
    <property type="project" value="UniProtKB-UniRule"/>
</dbReference>
<dbReference type="SUPFAM" id="SSF52374">
    <property type="entry name" value="Nucleotidylyl transferase"/>
    <property type="match status" value="1"/>
</dbReference>
<feature type="domain" description="Cysteinyl-tRNA ligase anticodon binding" evidence="13">
    <location>
        <begin position="484"/>
        <end position="530"/>
    </location>
</feature>
<evidence type="ECO:0000256" key="4">
    <source>
        <dbReference type="ARBA" id="ARBA00022741"/>
    </source>
</evidence>
<feature type="binding site" evidence="10">
    <location>
        <position position="48"/>
    </location>
    <ligand>
        <name>Zn(2+)</name>
        <dbReference type="ChEBI" id="CHEBI:29105"/>
    </ligand>
</feature>
<feature type="binding site" evidence="10">
    <location>
        <position position="270"/>
    </location>
    <ligand>
        <name>Zn(2+)</name>
        <dbReference type="ChEBI" id="CHEBI:29105"/>
    </ligand>
</feature>
<feature type="region of interest" description="Disordered" evidence="11">
    <location>
        <begin position="362"/>
        <end position="386"/>
    </location>
</feature>
<dbReference type="PANTHER" id="PTHR10890">
    <property type="entry name" value="CYSTEINYL-TRNA SYNTHETASE"/>
    <property type="match status" value="1"/>
</dbReference>
<gene>
    <name evidence="10" type="primary">cysS</name>
    <name evidence="14" type="ORF">IPN02_04275</name>
</gene>
<feature type="binding site" evidence="10">
    <location>
        <position position="266"/>
    </location>
    <ligand>
        <name>Zn(2+)</name>
        <dbReference type="ChEBI" id="CHEBI:29105"/>
    </ligand>
</feature>
<comment type="caution">
    <text evidence="10">Lacks conserved residue(s) required for the propagation of feature annotation.</text>
</comment>
<evidence type="ECO:0000256" key="10">
    <source>
        <dbReference type="HAMAP-Rule" id="MF_00041"/>
    </source>
</evidence>
<evidence type="ECO:0000256" key="7">
    <source>
        <dbReference type="ARBA" id="ARBA00022917"/>
    </source>
</evidence>
<evidence type="ECO:0000313" key="14">
    <source>
        <dbReference type="EMBL" id="MBK9296087.1"/>
    </source>
</evidence>
<dbReference type="InterPro" id="IPR014729">
    <property type="entry name" value="Rossmann-like_a/b/a_fold"/>
</dbReference>
<evidence type="ECO:0000256" key="5">
    <source>
        <dbReference type="ARBA" id="ARBA00022833"/>
    </source>
</evidence>
<feature type="binding site" evidence="10">
    <location>
        <position position="241"/>
    </location>
    <ligand>
        <name>Zn(2+)</name>
        <dbReference type="ChEBI" id="CHEBI:29105"/>
    </ligand>
</feature>
<keyword evidence="6 10" id="KW-0067">ATP-binding</keyword>
<feature type="compositionally biased region" description="Low complexity" evidence="11">
    <location>
        <begin position="373"/>
        <end position="384"/>
    </location>
</feature>
<dbReference type="Gene3D" id="1.20.120.1910">
    <property type="entry name" value="Cysteine-tRNA ligase, C-terminal anti-codon recognition domain"/>
    <property type="match status" value="1"/>
</dbReference>
<feature type="domain" description="tRNA synthetases class I catalytic" evidence="12">
    <location>
        <begin position="35"/>
        <end position="347"/>
    </location>
</feature>
<keyword evidence="5 10" id="KW-0862">Zinc</keyword>
<dbReference type="InterPro" id="IPR032678">
    <property type="entry name" value="tRNA-synt_1_cat_dom"/>
</dbReference>
<evidence type="ECO:0000256" key="3">
    <source>
        <dbReference type="ARBA" id="ARBA00022723"/>
    </source>
</evidence>
<keyword evidence="4 10" id="KW-0547">Nucleotide-binding</keyword>
<dbReference type="GO" id="GO:0005524">
    <property type="term" value="F:ATP binding"/>
    <property type="evidence" value="ECO:0007669"/>
    <property type="project" value="UniProtKB-UniRule"/>
</dbReference>
<keyword evidence="10" id="KW-0963">Cytoplasm</keyword>
<organism evidence="14 15">
    <name type="scientific">Candidatus Neomicrothrix subdominans</name>
    <dbReference type="NCBI Taxonomy" id="2954438"/>
    <lineage>
        <taxon>Bacteria</taxon>
        <taxon>Bacillati</taxon>
        <taxon>Actinomycetota</taxon>
        <taxon>Acidimicrobiia</taxon>
        <taxon>Acidimicrobiales</taxon>
        <taxon>Microthrixaceae</taxon>
        <taxon>Candidatus Neomicrothrix</taxon>
    </lineage>
</organism>
<feature type="binding site" evidence="10">
    <location>
        <position position="302"/>
    </location>
    <ligand>
        <name>ATP</name>
        <dbReference type="ChEBI" id="CHEBI:30616"/>
    </ligand>
</feature>
<keyword evidence="3 10" id="KW-0479">Metal-binding</keyword>
<dbReference type="Proteomes" id="UP000727993">
    <property type="component" value="Unassembled WGS sequence"/>
</dbReference>
<reference evidence="14 15" key="1">
    <citation type="submission" date="2020-10" db="EMBL/GenBank/DDBJ databases">
        <title>Connecting structure to function with the recovery of over 1000 high-quality activated sludge metagenome-assembled genomes encoding full-length rRNA genes using long-read sequencing.</title>
        <authorList>
            <person name="Singleton C.M."/>
            <person name="Petriglieri F."/>
            <person name="Kristensen J.M."/>
            <person name="Kirkegaard R.H."/>
            <person name="Michaelsen T.Y."/>
            <person name="Andersen M.H."/>
            <person name="Karst S.M."/>
            <person name="Dueholm M.S."/>
            <person name="Nielsen P.H."/>
            <person name="Albertsen M."/>
        </authorList>
    </citation>
    <scope>NUCLEOTIDE SEQUENCE [LARGE SCALE GENOMIC DNA]</scope>
    <source>
        <strain evidence="14">Lyne_18-Q3-R50-59_MAXAC.006</strain>
    </source>
</reference>
<keyword evidence="2 10" id="KW-0436">Ligase</keyword>
<evidence type="ECO:0000313" key="15">
    <source>
        <dbReference type="Proteomes" id="UP000727993"/>
    </source>
</evidence>
<dbReference type="PANTHER" id="PTHR10890:SF3">
    <property type="entry name" value="CYSTEINE--TRNA LIGASE, CYTOPLASMIC"/>
    <property type="match status" value="1"/>
</dbReference>
<dbReference type="GO" id="GO:0005829">
    <property type="term" value="C:cytosol"/>
    <property type="evidence" value="ECO:0007669"/>
    <property type="project" value="TreeGrafter"/>
</dbReference>
<comment type="catalytic activity">
    <reaction evidence="9 10">
        <text>tRNA(Cys) + L-cysteine + ATP = L-cysteinyl-tRNA(Cys) + AMP + diphosphate</text>
        <dbReference type="Rhea" id="RHEA:17773"/>
        <dbReference type="Rhea" id="RHEA-COMP:9661"/>
        <dbReference type="Rhea" id="RHEA-COMP:9679"/>
        <dbReference type="ChEBI" id="CHEBI:30616"/>
        <dbReference type="ChEBI" id="CHEBI:33019"/>
        <dbReference type="ChEBI" id="CHEBI:35235"/>
        <dbReference type="ChEBI" id="CHEBI:78442"/>
        <dbReference type="ChEBI" id="CHEBI:78517"/>
        <dbReference type="ChEBI" id="CHEBI:456215"/>
        <dbReference type="EC" id="6.1.1.16"/>
    </reaction>
</comment>
<dbReference type="Pfam" id="PF23493">
    <property type="entry name" value="CysS_C"/>
    <property type="match status" value="1"/>
</dbReference>
<dbReference type="EMBL" id="JADJZA010000001">
    <property type="protein sequence ID" value="MBK9296087.1"/>
    <property type="molecule type" value="Genomic_DNA"/>
</dbReference>
<evidence type="ECO:0000256" key="9">
    <source>
        <dbReference type="ARBA" id="ARBA00047398"/>
    </source>
</evidence>
<dbReference type="SUPFAM" id="SSF47323">
    <property type="entry name" value="Anticodon-binding domain of a subclass of class I aminoacyl-tRNA synthetases"/>
    <property type="match status" value="1"/>
</dbReference>
<name>A0A936N9F1_9ACTN</name>
<comment type="similarity">
    <text evidence="10">Belongs to the class-I aminoacyl-tRNA synthetase family.</text>
</comment>
<dbReference type="GO" id="GO:0004817">
    <property type="term" value="F:cysteine-tRNA ligase activity"/>
    <property type="evidence" value="ECO:0007669"/>
    <property type="project" value="UniProtKB-UniRule"/>
</dbReference>
<dbReference type="EC" id="6.1.1.16" evidence="10"/>
<dbReference type="Pfam" id="PF01406">
    <property type="entry name" value="tRNA-synt_1e"/>
    <property type="match status" value="1"/>
</dbReference>
<evidence type="ECO:0000256" key="8">
    <source>
        <dbReference type="ARBA" id="ARBA00023146"/>
    </source>
</evidence>
<evidence type="ECO:0000259" key="13">
    <source>
        <dbReference type="Pfam" id="PF23493"/>
    </source>
</evidence>
<dbReference type="InterPro" id="IPR009080">
    <property type="entry name" value="tRNAsynth_Ia_anticodon-bd"/>
</dbReference>
<evidence type="ECO:0000256" key="1">
    <source>
        <dbReference type="ARBA" id="ARBA00011245"/>
    </source>
</evidence>
<accession>A0A936N9F1</accession>
<dbReference type="GO" id="GO:0008270">
    <property type="term" value="F:zinc ion binding"/>
    <property type="evidence" value="ECO:0007669"/>
    <property type="project" value="UniProtKB-UniRule"/>
</dbReference>
<dbReference type="HAMAP" id="MF_00041">
    <property type="entry name" value="Cys_tRNA_synth"/>
    <property type="match status" value="1"/>
</dbReference>
<dbReference type="InterPro" id="IPR056411">
    <property type="entry name" value="CysS_C"/>
</dbReference>
<keyword evidence="7 10" id="KW-0648">Protein biosynthesis</keyword>
<evidence type="ECO:0000259" key="12">
    <source>
        <dbReference type="Pfam" id="PF01406"/>
    </source>
</evidence>
<dbReference type="AlphaFoldDB" id="A0A936N9F1"/>
<protein>
    <recommendedName>
        <fullName evidence="10">Cysteine--tRNA ligase</fullName>
        <ecNumber evidence="10">6.1.1.16</ecNumber>
    </recommendedName>
    <alternativeName>
        <fullName evidence="10">Cysteinyl-tRNA synthetase</fullName>
        <shortName evidence="10">CysRS</shortName>
    </alternativeName>
</protein>
<sequence>MAPPTDPAAPLGAAAPAALADLRLHDTRRRSIERFEPIDAPHVGIYTCGPTVYAPQHLGNMISQLTPDLLRRVLLVAGYDVTYVTNITDVGHLTDDGDDGDDKVEAAAKRTGRTAAEIAAHYTEQWATDRRLLGCLEPDELPRAAAHVAEQIEMITMLESGGHAYVIDDGVYFDIATFPTYADFAGLNVAAQTGSGRVDNTGAKRNPADFALWKFTAPGVTRQQEWDSPWGRGFPGWHIECSAMSRRYLGDSFDIHTGGIDHIGVHHTNEVAQSESALGVHPWVRFWVHNEFLNLSGAKLSKSAGHVLTADTLIERGYDPLAFRYLFLTGHYRQQKDFTWEAMDQAAAAFRRLSKVAATGRAQALGPDGGGEAPPEGAPTAQAADASDLTVAEPSDLTAVQLPVGAAAYLDDPAVAGYSTRIWEALADDLAAPRALAVIWEAVRDEALSSAQRWALLADADRALGLGLAAAVDPDEAADATGSDQRIDELLAEREAARGERNFARADEIRDLLATEGVAITDTADGATWRRTSGDG</sequence>
<dbReference type="Gene3D" id="3.40.50.620">
    <property type="entry name" value="HUPs"/>
    <property type="match status" value="1"/>
</dbReference>
<evidence type="ECO:0000256" key="11">
    <source>
        <dbReference type="SAM" id="MobiDB-lite"/>
    </source>
</evidence>
<dbReference type="InterPro" id="IPR015803">
    <property type="entry name" value="Cys-tRNA-ligase"/>
</dbReference>
<comment type="subcellular location">
    <subcellularLocation>
        <location evidence="10">Cytoplasm</location>
    </subcellularLocation>
</comment>
<feature type="short sequence motif" description="'HIGH' region" evidence="10">
    <location>
        <begin position="50"/>
        <end position="60"/>
    </location>
</feature>
<keyword evidence="8 10" id="KW-0030">Aminoacyl-tRNA synthetase</keyword>
<dbReference type="InterPro" id="IPR024909">
    <property type="entry name" value="Cys-tRNA/MSH_ligase"/>
</dbReference>
<comment type="subunit">
    <text evidence="1 10">Monomer.</text>
</comment>
<evidence type="ECO:0000256" key="2">
    <source>
        <dbReference type="ARBA" id="ARBA00022598"/>
    </source>
</evidence>
<comment type="caution">
    <text evidence="14">The sequence shown here is derived from an EMBL/GenBank/DDBJ whole genome shotgun (WGS) entry which is preliminary data.</text>
</comment>